<dbReference type="InterPro" id="IPR004167">
    <property type="entry name" value="PSBD"/>
</dbReference>
<dbReference type="CDD" id="cd06849">
    <property type="entry name" value="lipoyl_domain"/>
    <property type="match status" value="2"/>
</dbReference>
<dbReference type="PROSITE" id="PS51826">
    <property type="entry name" value="PSBD"/>
    <property type="match status" value="1"/>
</dbReference>
<dbReference type="InterPro" id="IPR000089">
    <property type="entry name" value="Biotin_lipoyl"/>
</dbReference>
<feature type="domain" description="Peripheral subunit-binding (PSBD)" evidence="10">
    <location>
        <begin position="235"/>
        <end position="272"/>
    </location>
</feature>
<dbReference type="OrthoDB" id="9805770at2"/>
<dbReference type="HOGENOM" id="CLU_016733_10_0_6"/>
<dbReference type="Gene3D" id="2.40.50.100">
    <property type="match status" value="2"/>
</dbReference>
<dbReference type="EC" id="2.3.1.-" evidence="7"/>
<dbReference type="Gene3D" id="4.10.320.10">
    <property type="entry name" value="E3-binding domain"/>
    <property type="match status" value="1"/>
</dbReference>
<evidence type="ECO:0000313" key="12">
    <source>
        <dbReference type="Proteomes" id="UP000002015"/>
    </source>
</evidence>
<evidence type="ECO:0000256" key="7">
    <source>
        <dbReference type="RuleBase" id="RU003423"/>
    </source>
</evidence>
<organism evidence="11 12">
    <name type="scientific">Shewanella sediminis (strain HAW-EB3)</name>
    <dbReference type="NCBI Taxonomy" id="425104"/>
    <lineage>
        <taxon>Bacteria</taxon>
        <taxon>Pseudomonadati</taxon>
        <taxon>Pseudomonadota</taxon>
        <taxon>Gammaproteobacteria</taxon>
        <taxon>Alteromonadales</taxon>
        <taxon>Shewanellaceae</taxon>
        <taxon>Shewanella</taxon>
    </lineage>
</organism>
<dbReference type="SUPFAM" id="SSF47005">
    <property type="entry name" value="Peripheral subunit-binding domain of 2-oxo acid dehydrogenase complex"/>
    <property type="match status" value="1"/>
</dbReference>
<accession>A8FVR3</accession>
<dbReference type="PROSITE" id="PS50968">
    <property type="entry name" value="BIOTINYL_LIPOYL"/>
    <property type="match status" value="2"/>
</dbReference>
<dbReference type="Pfam" id="PF02817">
    <property type="entry name" value="E3_binding"/>
    <property type="match status" value="1"/>
</dbReference>
<keyword evidence="12" id="KW-1185">Reference proteome</keyword>
<dbReference type="Pfam" id="PF00364">
    <property type="entry name" value="Biotin_lipoyl"/>
    <property type="match status" value="2"/>
</dbReference>
<dbReference type="STRING" id="425104.Ssed_2327"/>
<dbReference type="GO" id="GO:0016407">
    <property type="term" value="F:acetyltransferase activity"/>
    <property type="evidence" value="ECO:0007669"/>
    <property type="project" value="TreeGrafter"/>
</dbReference>
<evidence type="ECO:0000256" key="2">
    <source>
        <dbReference type="ARBA" id="ARBA00007317"/>
    </source>
</evidence>
<name>A8FVR3_SHESH</name>
<gene>
    <name evidence="11" type="ordered locus">Ssed_2327</name>
</gene>
<evidence type="ECO:0000256" key="8">
    <source>
        <dbReference type="SAM" id="MobiDB-lite"/>
    </source>
</evidence>
<keyword evidence="6 7" id="KW-0012">Acyltransferase</keyword>
<feature type="region of interest" description="Disordered" evidence="8">
    <location>
        <begin position="276"/>
        <end position="313"/>
    </location>
</feature>
<evidence type="ECO:0000259" key="9">
    <source>
        <dbReference type="PROSITE" id="PS50968"/>
    </source>
</evidence>
<dbReference type="InterPro" id="IPR011053">
    <property type="entry name" value="Single_hybrid_motif"/>
</dbReference>
<feature type="domain" description="Lipoyl-binding" evidence="9">
    <location>
        <begin position="122"/>
        <end position="197"/>
    </location>
</feature>
<comment type="similarity">
    <text evidence="2 7">Belongs to the 2-oxoacid dehydrogenase family.</text>
</comment>
<dbReference type="GO" id="GO:0031405">
    <property type="term" value="F:lipoic acid binding"/>
    <property type="evidence" value="ECO:0007669"/>
    <property type="project" value="TreeGrafter"/>
</dbReference>
<keyword evidence="5 7" id="KW-0450">Lipoyl</keyword>
<evidence type="ECO:0000256" key="1">
    <source>
        <dbReference type="ARBA" id="ARBA00001938"/>
    </source>
</evidence>
<evidence type="ECO:0000256" key="4">
    <source>
        <dbReference type="ARBA" id="ARBA00022679"/>
    </source>
</evidence>
<keyword evidence="4 7" id="KW-0808">Transferase</keyword>
<feature type="compositionally biased region" description="Polar residues" evidence="8">
    <location>
        <begin position="291"/>
        <end position="308"/>
    </location>
</feature>
<feature type="domain" description="Lipoyl-binding" evidence="9">
    <location>
        <begin position="2"/>
        <end position="77"/>
    </location>
</feature>
<dbReference type="Pfam" id="PF00198">
    <property type="entry name" value="2-oxoacid_dh"/>
    <property type="match status" value="1"/>
</dbReference>
<dbReference type="InterPro" id="IPR036625">
    <property type="entry name" value="E3-bd_dom_sf"/>
</dbReference>
<dbReference type="InterPro" id="IPR050743">
    <property type="entry name" value="2-oxoacid_DH_E2_comp"/>
</dbReference>
<dbReference type="InterPro" id="IPR023213">
    <property type="entry name" value="CAT-like_dom_sf"/>
</dbReference>
<evidence type="ECO:0000256" key="5">
    <source>
        <dbReference type="ARBA" id="ARBA00022823"/>
    </source>
</evidence>
<evidence type="ECO:0000313" key="11">
    <source>
        <dbReference type="EMBL" id="ABV36936.1"/>
    </source>
</evidence>
<dbReference type="AlphaFoldDB" id="A8FVR3"/>
<dbReference type="Gene3D" id="3.30.559.10">
    <property type="entry name" value="Chloramphenicol acetyltransferase-like domain"/>
    <property type="match status" value="1"/>
</dbReference>
<evidence type="ECO:0000256" key="3">
    <source>
        <dbReference type="ARBA" id="ARBA00011484"/>
    </source>
</evidence>
<dbReference type="SUPFAM" id="SSF51230">
    <property type="entry name" value="Single hybrid motif"/>
    <property type="match status" value="2"/>
</dbReference>
<sequence>MIKEFILPDIGEGVVECELVEWLVSEGDTVSEDQPIADVMTDKALVQIPAPHAGVIKKLHYAKGEIAKVHAPLYSVDIKGNSSPAIDASSVVDDQMDAEVAKSDEIISSEAVTSVPQKGVQVEEFLLPDIGEGIVECELVEWLVSEGEQVVEDQPIADVMTDKALVQIPAIKSGKIVKLHYRKGQLAKVHEPLFAVEVELELPAAVREESEKIHTAESISASGDIKEPVAQGKALASPAVRRLARSLDIDIAQVPGTGKNGRVFKDDIERYHSGTSAHTNTMTASPEHDVSSSTLSAPGMNTGSTDGGQTIDRVEPIRGVKAVMAKMMTESVSTIPHFTYCEEIDLTELVTLRESMKKKYSTDELKLTMMPFFMKSMSLALKQFPVINSRVNEDCSELTYLSSHNIGMAVDSKVGLLVPNVKDVQNKSILEIAAEITRLTTAARSGRVSPNDLKSGTVSISNIGALGGTVATPIINKPEVAIVALGKLQVLPRFNADGEVEARKIMQISWSGDHRVIDGGTIARFCNLWKQYLEEPHEMLLAMQ</sequence>
<comment type="subunit">
    <text evidence="3">Forms a 24-polypeptide structural core with octahedral symmetry.</text>
</comment>
<dbReference type="eggNOG" id="COG0508">
    <property type="taxonomic scope" value="Bacteria"/>
</dbReference>
<dbReference type="GO" id="GO:0005737">
    <property type="term" value="C:cytoplasm"/>
    <property type="evidence" value="ECO:0007669"/>
    <property type="project" value="TreeGrafter"/>
</dbReference>
<dbReference type="EMBL" id="CP000821">
    <property type="protein sequence ID" value="ABV36936.1"/>
    <property type="molecule type" value="Genomic_DNA"/>
</dbReference>
<protein>
    <recommendedName>
        <fullName evidence="7">Dihydrolipoamide acetyltransferase component of pyruvate dehydrogenase complex</fullName>
        <ecNumber evidence="7">2.3.1.-</ecNumber>
    </recommendedName>
</protein>
<evidence type="ECO:0000256" key="6">
    <source>
        <dbReference type="ARBA" id="ARBA00023315"/>
    </source>
</evidence>
<dbReference type="Proteomes" id="UP000002015">
    <property type="component" value="Chromosome"/>
</dbReference>
<proteinExistence type="inferred from homology"/>
<dbReference type="RefSeq" id="WP_012142671.1">
    <property type="nucleotide sequence ID" value="NC_009831.1"/>
</dbReference>
<evidence type="ECO:0000259" key="10">
    <source>
        <dbReference type="PROSITE" id="PS51826"/>
    </source>
</evidence>
<dbReference type="KEGG" id="sse:Ssed_2327"/>
<dbReference type="SUPFAM" id="SSF52777">
    <property type="entry name" value="CoA-dependent acyltransferases"/>
    <property type="match status" value="1"/>
</dbReference>
<dbReference type="FunFam" id="3.30.559.10:FF:000027">
    <property type="entry name" value="Dihydrolipoamide acetyltransferase component of pyruvate dehydrogenase complex"/>
    <property type="match status" value="1"/>
</dbReference>
<comment type="cofactor">
    <cofactor evidence="1 7">
        <name>(R)-lipoate</name>
        <dbReference type="ChEBI" id="CHEBI:83088"/>
    </cofactor>
</comment>
<dbReference type="PANTHER" id="PTHR43178:SF5">
    <property type="entry name" value="LIPOAMIDE ACYLTRANSFERASE COMPONENT OF BRANCHED-CHAIN ALPHA-KETO ACID DEHYDROGENASE COMPLEX, MITOCHONDRIAL"/>
    <property type="match status" value="1"/>
</dbReference>
<dbReference type="InterPro" id="IPR001078">
    <property type="entry name" value="2-oxoacid_DH_actylTfrase"/>
</dbReference>
<reference evidence="11 12" key="1">
    <citation type="submission" date="2007-08" db="EMBL/GenBank/DDBJ databases">
        <title>Complete sequence of Shewanella sediminis HAW-EB3.</title>
        <authorList>
            <consortium name="US DOE Joint Genome Institute"/>
            <person name="Copeland A."/>
            <person name="Lucas S."/>
            <person name="Lapidus A."/>
            <person name="Barry K."/>
            <person name="Glavina del Rio T."/>
            <person name="Dalin E."/>
            <person name="Tice H."/>
            <person name="Pitluck S."/>
            <person name="Chertkov O."/>
            <person name="Brettin T."/>
            <person name="Bruce D."/>
            <person name="Detter J.C."/>
            <person name="Han C."/>
            <person name="Schmutz J."/>
            <person name="Larimer F."/>
            <person name="Land M."/>
            <person name="Hauser L."/>
            <person name="Kyrpides N."/>
            <person name="Kim E."/>
            <person name="Zhao J.-S."/>
            <person name="Richardson P."/>
        </authorList>
    </citation>
    <scope>NUCLEOTIDE SEQUENCE [LARGE SCALE GENOMIC DNA]</scope>
    <source>
        <strain evidence="11 12">HAW-EB3</strain>
    </source>
</reference>
<dbReference type="PANTHER" id="PTHR43178">
    <property type="entry name" value="DIHYDROLIPOAMIDE ACETYLTRANSFERASE COMPONENT OF PYRUVATE DEHYDROGENASE COMPLEX"/>
    <property type="match status" value="1"/>
</dbReference>